<name>A0A285UX70_9HYPH</name>
<keyword evidence="1" id="KW-0732">Signal</keyword>
<proteinExistence type="predicted"/>
<dbReference type="RefSeq" id="WP_097141892.1">
    <property type="nucleotide sequence ID" value="NZ_OBQD01000015.1"/>
</dbReference>
<evidence type="ECO:0000256" key="1">
    <source>
        <dbReference type="SAM" id="SignalP"/>
    </source>
</evidence>
<feature type="signal peptide" evidence="1">
    <location>
        <begin position="1"/>
        <end position="26"/>
    </location>
</feature>
<dbReference type="OrthoDB" id="8351560at2"/>
<evidence type="ECO:0008006" key="4">
    <source>
        <dbReference type="Google" id="ProtNLM"/>
    </source>
</evidence>
<dbReference type="EMBL" id="OBQD01000015">
    <property type="protein sequence ID" value="SOC45326.1"/>
    <property type="molecule type" value="Genomic_DNA"/>
</dbReference>
<dbReference type="Proteomes" id="UP000219167">
    <property type="component" value="Unassembled WGS sequence"/>
</dbReference>
<sequence length="352" mass="37089">MKSLFAASLVSLVGALTAGTAGVAKAETVLLARGDDTFGQGWLFLDAAGHCRVVTPRHVLETSDGKLSPPDLLDSFGQIHPTHSPVAANSPDLDLAFVSVGGSLARNGCSRDRVRSTPLQTIIDNLKQAQLDVSTQTERQSITVAIRAVSRDDSGGGIIAVSSVDPDVTFQKGMSGGTITHNGRPIAMLFEVDSDEGIGVAMRYDLIAAELQKLEISPREQAASQFRLVNDLVLVKGRIAEQDSGLSGFLAGRSPLKIDLAPDRVVLLMDTGSRTVVKGLRLRGKGLTDKGDLIIETEKDHGGFSPGSRCALADDVTCTMAPRRATRLRVTISGGGTETYTIDSLELVEGGA</sequence>
<reference evidence="2 3" key="1">
    <citation type="submission" date="2017-08" db="EMBL/GenBank/DDBJ databases">
        <authorList>
            <person name="de Groot N.N."/>
        </authorList>
    </citation>
    <scope>NUCLEOTIDE SEQUENCE [LARGE SCALE GENOMIC DNA]</scope>
    <source>
        <strain evidence="2 3">JC85</strain>
    </source>
</reference>
<dbReference type="AlphaFoldDB" id="A0A285UX70"/>
<organism evidence="2 3">
    <name type="scientific">Rhizobium subbaraonis</name>
    <dbReference type="NCBI Taxonomy" id="908946"/>
    <lineage>
        <taxon>Bacteria</taxon>
        <taxon>Pseudomonadati</taxon>
        <taxon>Pseudomonadota</taxon>
        <taxon>Alphaproteobacteria</taxon>
        <taxon>Hyphomicrobiales</taxon>
        <taxon>Rhizobiaceae</taxon>
        <taxon>Rhizobium/Agrobacterium group</taxon>
        <taxon>Rhizobium</taxon>
    </lineage>
</organism>
<accession>A0A285UX70</accession>
<evidence type="ECO:0000313" key="3">
    <source>
        <dbReference type="Proteomes" id="UP000219167"/>
    </source>
</evidence>
<evidence type="ECO:0000313" key="2">
    <source>
        <dbReference type="EMBL" id="SOC45326.1"/>
    </source>
</evidence>
<feature type="chain" id="PRO_5012538229" description="Trypsin-like peptidase" evidence="1">
    <location>
        <begin position="27"/>
        <end position="352"/>
    </location>
</feature>
<gene>
    <name evidence="2" type="ORF">SAMN05892877_1154</name>
</gene>
<keyword evidence="3" id="KW-1185">Reference proteome</keyword>
<protein>
    <recommendedName>
        <fullName evidence="4">Trypsin-like peptidase</fullName>
    </recommendedName>
</protein>